<name>A0A0E3UTS3_9FUSO</name>
<keyword evidence="5 7" id="KW-1133">Transmembrane helix</keyword>
<keyword evidence="3" id="KW-0547">Nucleotide-binding</keyword>
<dbReference type="GO" id="GO:0005524">
    <property type="term" value="F:ATP binding"/>
    <property type="evidence" value="ECO:0007669"/>
    <property type="project" value="UniProtKB-KW"/>
</dbReference>
<dbReference type="CDD" id="cd03228">
    <property type="entry name" value="ABCC_MRP_Like"/>
    <property type="match status" value="1"/>
</dbReference>
<protein>
    <recommendedName>
        <fullName evidence="12">ABC transporter domain-containing protein</fullName>
    </recommendedName>
</protein>
<dbReference type="InterPro" id="IPR039421">
    <property type="entry name" value="Type_1_exporter"/>
</dbReference>
<gene>
    <name evidence="10" type="ORF">VC03_02590</name>
</gene>
<evidence type="ECO:0000256" key="4">
    <source>
        <dbReference type="ARBA" id="ARBA00022840"/>
    </source>
</evidence>
<keyword evidence="4" id="KW-0067">ATP-binding</keyword>
<dbReference type="AlphaFoldDB" id="A0A0E3UTS3"/>
<dbReference type="Proteomes" id="UP000033103">
    <property type="component" value="Chromosome"/>
</dbReference>
<dbReference type="SUPFAM" id="SSF90123">
    <property type="entry name" value="ABC transporter transmembrane region"/>
    <property type="match status" value="1"/>
</dbReference>
<comment type="subcellular location">
    <subcellularLocation>
        <location evidence="1">Cell membrane</location>
        <topology evidence="1">Multi-pass membrane protein</topology>
    </subcellularLocation>
</comment>
<dbReference type="InterPro" id="IPR003593">
    <property type="entry name" value="AAA+_ATPase"/>
</dbReference>
<proteinExistence type="predicted"/>
<dbReference type="PROSITE" id="PS50893">
    <property type="entry name" value="ABC_TRANSPORTER_2"/>
    <property type="match status" value="1"/>
</dbReference>
<dbReference type="GO" id="GO:0005886">
    <property type="term" value="C:plasma membrane"/>
    <property type="evidence" value="ECO:0007669"/>
    <property type="project" value="UniProtKB-SubCell"/>
</dbReference>
<dbReference type="PANTHER" id="PTHR43394:SF1">
    <property type="entry name" value="ATP-BINDING CASSETTE SUB-FAMILY B MEMBER 10, MITOCHONDRIAL"/>
    <property type="match status" value="1"/>
</dbReference>
<evidence type="ECO:0000256" key="5">
    <source>
        <dbReference type="ARBA" id="ARBA00022989"/>
    </source>
</evidence>
<dbReference type="Gene3D" id="1.20.1560.10">
    <property type="entry name" value="ABC transporter type 1, transmembrane domain"/>
    <property type="match status" value="1"/>
</dbReference>
<dbReference type="InterPro" id="IPR011527">
    <property type="entry name" value="ABC1_TM_dom"/>
</dbReference>
<organism evidence="10 11">
    <name type="scientific">Sneathia vaginalis</name>
    <dbReference type="NCBI Taxonomy" id="187101"/>
    <lineage>
        <taxon>Bacteria</taxon>
        <taxon>Fusobacteriati</taxon>
        <taxon>Fusobacteriota</taxon>
        <taxon>Fusobacteriia</taxon>
        <taxon>Fusobacteriales</taxon>
        <taxon>Leptotrichiaceae</taxon>
        <taxon>Sneathia</taxon>
    </lineage>
</organism>
<feature type="transmembrane region" description="Helical" evidence="7">
    <location>
        <begin position="52"/>
        <end position="75"/>
    </location>
</feature>
<evidence type="ECO:0000313" key="11">
    <source>
        <dbReference type="Proteomes" id="UP000033103"/>
    </source>
</evidence>
<reference evidence="10 11" key="1">
    <citation type="journal article" date="2012" name="BMC Genomics">
        <title>Genomic sequence analysis and characterization of Sneathia amnii sp. nov.</title>
        <authorList>
            <consortium name="Vaginal Microbiome Consortium (additional members)"/>
            <person name="Harwich M.D.Jr."/>
            <person name="Serrano M.G."/>
            <person name="Fettweis J.M."/>
            <person name="Alves J.M."/>
            <person name="Reimers M.A."/>
            <person name="Buck G.A."/>
            <person name="Jefferson K.K."/>
        </authorList>
    </citation>
    <scope>NUCLEOTIDE SEQUENCE [LARGE SCALE GENOMIC DNA]</scope>
    <source>
        <strain evidence="10 11">SN35</strain>
    </source>
</reference>
<evidence type="ECO:0000259" key="8">
    <source>
        <dbReference type="PROSITE" id="PS50893"/>
    </source>
</evidence>
<feature type="domain" description="ABC transmembrane type-1" evidence="9">
    <location>
        <begin position="26"/>
        <end position="295"/>
    </location>
</feature>
<evidence type="ECO:0000313" key="10">
    <source>
        <dbReference type="EMBL" id="AKC95429.1"/>
    </source>
</evidence>
<evidence type="ECO:0000256" key="3">
    <source>
        <dbReference type="ARBA" id="ARBA00022741"/>
    </source>
</evidence>
<dbReference type="SMART" id="SM00382">
    <property type="entry name" value="AAA"/>
    <property type="match status" value="1"/>
</dbReference>
<evidence type="ECO:0000259" key="9">
    <source>
        <dbReference type="PROSITE" id="PS50929"/>
    </source>
</evidence>
<feature type="transmembrane region" description="Helical" evidence="7">
    <location>
        <begin position="12"/>
        <end position="31"/>
    </location>
</feature>
<dbReference type="Gene3D" id="3.40.50.300">
    <property type="entry name" value="P-loop containing nucleotide triphosphate hydrolases"/>
    <property type="match status" value="1"/>
</dbReference>
<dbReference type="Pfam" id="PF00005">
    <property type="entry name" value="ABC_tran"/>
    <property type="match status" value="1"/>
</dbReference>
<feature type="transmembrane region" description="Helical" evidence="7">
    <location>
        <begin position="131"/>
        <end position="164"/>
    </location>
</feature>
<keyword evidence="6 7" id="KW-0472">Membrane</keyword>
<evidence type="ECO:0000256" key="1">
    <source>
        <dbReference type="ARBA" id="ARBA00004651"/>
    </source>
</evidence>
<dbReference type="PROSITE" id="PS00211">
    <property type="entry name" value="ABC_TRANSPORTER_1"/>
    <property type="match status" value="1"/>
</dbReference>
<dbReference type="RefSeq" id="WP_046328535.1">
    <property type="nucleotide sequence ID" value="NZ_CP011280.1"/>
</dbReference>
<dbReference type="GO" id="GO:0016887">
    <property type="term" value="F:ATP hydrolysis activity"/>
    <property type="evidence" value="ECO:0007669"/>
    <property type="project" value="InterPro"/>
</dbReference>
<sequence length="525" mass="61764">MKELQSYFKENIFKQISLCFFIFLKAFLFIFKTMLGMFILNNVLKKDLRGTVFYIAIEFFVIILSAIIDYAYLVLREGYLENIKLSIINDLSHKIINQKNSKLKEKEKYISWLVNDMNSIKEEYFKNVYIFLYDVLIVLFTGSMILWFNIYIFIFNLIGFALMFKFSDKLSSKIETIQYDISKEKEKNVKYVTNLYENVYKFFFENKIKNFADKQNEYNNNYLKVYYNLNKKFHLVISELTILSVLIQILNASITTVYIINNKLPISAFFPICTFCAYFCNTINEIVGKYISLKNSKKVYEKYDNEIELEESYDKISDISIIEFKDVCLDGIINNFNLSLNKGDKCLIIGESGSGKSTIINLLLKNISNYSGEILINSKDIKSVDKYSIYSEIEYINSENFIFYSNIYDNVSIYDENCDKALVNSILNELEISTIDKEVKDDNLSLGQKQRLNLAKVFYNRKNIVILDEATSNLDEKNRYNIENKLINSDKTLILITHHYDDEYLKQFDKVIYLKKGEVVQYEGE</sequence>
<dbReference type="PROSITE" id="PS50929">
    <property type="entry name" value="ABC_TM1F"/>
    <property type="match status" value="1"/>
</dbReference>
<dbReference type="InterPro" id="IPR003439">
    <property type="entry name" value="ABC_transporter-like_ATP-bd"/>
</dbReference>
<evidence type="ECO:0008006" key="12">
    <source>
        <dbReference type="Google" id="ProtNLM"/>
    </source>
</evidence>
<dbReference type="GO" id="GO:0015421">
    <property type="term" value="F:ABC-type oligopeptide transporter activity"/>
    <property type="evidence" value="ECO:0007669"/>
    <property type="project" value="TreeGrafter"/>
</dbReference>
<dbReference type="STRING" id="187101.VC03_02590"/>
<accession>A0A0E3UTS3</accession>
<dbReference type="SUPFAM" id="SSF52540">
    <property type="entry name" value="P-loop containing nucleoside triphosphate hydrolases"/>
    <property type="match status" value="1"/>
</dbReference>
<dbReference type="InterPro" id="IPR017871">
    <property type="entry name" value="ABC_transporter-like_CS"/>
</dbReference>
<keyword evidence="2 7" id="KW-0812">Transmembrane</keyword>
<dbReference type="OrthoDB" id="92600at2"/>
<dbReference type="HOGENOM" id="CLU_000604_84_3_0"/>
<keyword evidence="11" id="KW-1185">Reference proteome</keyword>
<dbReference type="PANTHER" id="PTHR43394">
    <property type="entry name" value="ATP-DEPENDENT PERMEASE MDL1, MITOCHONDRIAL"/>
    <property type="match status" value="1"/>
</dbReference>
<dbReference type="InterPro" id="IPR036640">
    <property type="entry name" value="ABC1_TM_sf"/>
</dbReference>
<evidence type="ECO:0000256" key="6">
    <source>
        <dbReference type="ARBA" id="ARBA00023136"/>
    </source>
</evidence>
<evidence type="ECO:0000256" key="7">
    <source>
        <dbReference type="SAM" id="Phobius"/>
    </source>
</evidence>
<dbReference type="KEGG" id="sns:VC03_02590"/>
<evidence type="ECO:0000256" key="2">
    <source>
        <dbReference type="ARBA" id="ARBA00022692"/>
    </source>
</evidence>
<dbReference type="PATRIC" id="fig|1069640.6.peg.498"/>
<dbReference type="InterPro" id="IPR027417">
    <property type="entry name" value="P-loop_NTPase"/>
</dbReference>
<feature type="domain" description="ABC transporter" evidence="8">
    <location>
        <begin position="316"/>
        <end position="524"/>
    </location>
</feature>
<dbReference type="EMBL" id="CP011280">
    <property type="protein sequence ID" value="AKC95429.1"/>
    <property type="molecule type" value="Genomic_DNA"/>
</dbReference>